<dbReference type="Gene3D" id="3.40.50.1820">
    <property type="entry name" value="alpha/beta hydrolase"/>
    <property type="match status" value="1"/>
</dbReference>
<dbReference type="InterPro" id="IPR050955">
    <property type="entry name" value="Plant_Biomass_Hydrol_Est"/>
</dbReference>
<name>A0A0C2X2S8_SERVB</name>
<evidence type="ECO:0000256" key="1">
    <source>
        <dbReference type="ARBA" id="ARBA00022729"/>
    </source>
</evidence>
<dbReference type="AlphaFoldDB" id="A0A0C2X2S8"/>
<keyword evidence="1 2" id="KW-0732">Signal</keyword>
<organism evidence="4 5">
    <name type="scientific">Serendipita vermifera MAFF 305830</name>
    <dbReference type="NCBI Taxonomy" id="933852"/>
    <lineage>
        <taxon>Eukaryota</taxon>
        <taxon>Fungi</taxon>
        <taxon>Dikarya</taxon>
        <taxon>Basidiomycota</taxon>
        <taxon>Agaricomycotina</taxon>
        <taxon>Agaricomycetes</taxon>
        <taxon>Sebacinales</taxon>
        <taxon>Serendipitaceae</taxon>
        <taxon>Serendipita</taxon>
    </lineage>
</organism>
<evidence type="ECO:0000313" key="5">
    <source>
        <dbReference type="Proteomes" id="UP000054097"/>
    </source>
</evidence>
<feature type="domain" description="Peptidase S9 prolyl oligopeptidase catalytic" evidence="3">
    <location>
        <begin position="469"/>
        <end position="604"/>
    </location>
</feature>
<dbReference type="SUPFAM" id="SSF53474">
    <property type="entry name" value="alpha/beta-Hydrolases"/>
    <property type="match status" value="1"/>
</dbReference>
<dbReference type="PANTHER" id="PTHR43037">
    <property type="entry name" value="UNNAMED PRODUCT-RELATED"/>
    <property type="match status" value="1"/>
</dbReference>
<feature type="signal peptide" evidence="2">
    <location>
        <begin position="1"/>
        <end position="22"/>
    </location>
</feature>
<sequence length="920" mass="103019">MLFFATLVLYLFLLSTPVFSHSQSIQEITTHQWSLELSTNWDVLGPFSQHAREQEFISPSYPVSLGHSWPLEFSKVHFSSLANGASVTWTNTTSCDGRISVEFPDIRWEELRLSEGWAALQHHALLHTKFTIAPKLQGGQNWRNTPLLLVNAKQLSFFTIVPENPPSDFVPRWHRGNIYDLPNTPAHLIELPSPPSRHAPTEYHLFVSGDYEIRLFGDPIDMEGQTSPIQRLEFEMSVVDSSSTTAVYLEPQLNVVPEFVDGWALALDGIIGIGLKNSDENWWEVTAASSTDTIQVSLGVTQLAPGQSCILPIQLVQTQPYLKDSLRIDLNVQLYKTHGTSIASRRSYTISSTIVLEHKQMWKAGVNEHAYRATYSLGRMPLYFMIKPPQQPSPHSPIIIALHGAGVEAASTFWTSAINRQQNSWVLFPTGRTSWGFDWHGPSTLDIWSSLDALKSLLRRHRQWEAWSTQESKVILMGHSNGGQGVWYQAERYPDRVIAGTGIPWPVPAAAYLKSQSYVPLTQSRGGHFMDASLRGILESAFQPDDNDLFLTNLVSVPLMAIHGGKDRNVPTWHTRQLIEQLKGRYHQRSAIIHEEPNAPHWWPTVFANDKVQGFLDGFSNPILRSYRLPKSFIITVAIPEESDALHGFQIKQLEIPGRIGRLRVEINDTSIIVTTTNVWEYSLPIEAEWENRQLITDGVNLGTLGEITGEDVSKSNGIWRIGPSHTPVRPLGPLNRILANKESLMIIIPASEGRFLSAATRIAHNLLSYLRIDSLILHDRDALQMLDGTKFGCSNLVLLGGDENEFGRLIMANSPVPVTLRQDGWSLNDRLFNSKGLGLAFLHPHPKCETGLSLFLTSTDDAGLERILRLFPLRTGVSVPEWVITGPSADVMGAGGLLGAGYWTRDWGWSDMQSWMGFN</sequence>
<evidence type="ECO:0000256" key="2">
    <source>
        <dbReference type="SAM" id="SignalP"/>
    </source>
</evidence>
<dbReference type="GO" id="GO:0008236">
    <property type="term" value="F:serine-type peptidase activity"/>
    <property type="evidence" value="ECO:0007669"/>
    <property type="project" value="InterPro"/>
</dbReference>
<protein>
    <recommendedName>
        <fullName evidence="3">Peptidase S9 prolyl oligopeptidase catalytic domain-containing protein</fullName>
    </recommendedName>
</protein>
<dbReference type="Pfam" id="PF00326">
    <property type="entry name" value="Peptidase_S9"/>
    <property type="match status" value="1"/>
</dbReference>
<dbReference type="Proteomes" id="UP000054097">
    <property type="component" value="Unassembled WGS sequence"/>
</dbReference>
<dbReference type="STRING" id="933852.A0A0C2X2S8"/>
<dbReference type="PANTHER" id="PTHR43037:SF4">
    <property type="entry name" value="PEPTIDASE S9 PROLYL OLIGOPEPTIDASE CATALYTIC DOMAIN-CONTAINING PROTEIN"/>
    <property type="match status" value="1"/>
</dbReference>
<dbReference type="EMBL" id="KN824332">
    <property type="protein sequence ID" value="KIM23752.1"/>
    <property type="molecule type" value="Genomic_DNA"/>
</dbReference>
<feature type="chain" id="PRO_5002158685" description="Peptidase S9 prolyl oligopeptidase catalytic domain-containing protein" evidence="2">
    <location>
        <begin position="23"/>
        <end position="920"/>
    </location>
</feature>
<evidence type="ECO:0000259" key="3">
    <source>
        <dbReference type="Pfam" id="PF00326"/>
    </source>
</evidence>
<dbReference type="GO" id="GO:0006508">
    <property type="term" value="P:proteolysis"/>
    <property type="evidence" value="ECO:0007669"/>
    <property type="project" value="InterPro"/>
</dbReference>
<reference evidence="5" key="2">
    <citation type="submission" date="2015-01" db="EMBL/GenBank/DDBJ databases">
        <title>Evolutionary Origins and Diversification of the Mycorrhizal Mutualists.</title>
        <authorList>
            <consortium name="DOE Joint Genome Institute"/>
            <consortium name="Mycorrhizal Genomics Consortium"/>
            <person name="Kohler A."/>
            <person name="Kuo A."/>
            <person name="Nagy L.G."/>
            <person name="Floudas D."/>
            <person name="Copeland A."/>
            <person name="Barry K.W."/>
            <person name="Cichocki N."/>
            <person name="Veneault-Fourrey C."/>
            <person name="LaButti K."/>
            <person name="Lindquist E.A."/>
            <person name="Lipzen A."/>
            <person name="Lundell T."/>
            <person name="Morin E."/>
            <person name="Murat C."/>
            <person name="Riley R."/>
            <person name="Ohm R."/>
            <person name="Sun H."/>
            <person name="Tunlid A."/>
            <person name="Henrissat B."/>
            <person name="Grigoriev I.V."/>
            <person name="Hibbett D.S."/>
            <person name="Martin F."/>
        </authorList>
    </citation>
    <scope>NUCLEOTIDE SEQUENCE [LARGE SCALE GENOMIC DNA]</scope>
    <source>
        <strain evidence="5">MAFF 305830</strain>
    </source>
</reference>
<dbReference type="InterPro" id="IPR001375">
    <property type="entry name" value="Peptidase_S9_cat"/>
</dbReference>
<dbReference type="InterPro" id="IPR029058">
    <property type="entry name" value="AB_hydrolase_fold"/>
</dbReference>
<evidence type="ECO:0000313" key="4">
    <source>
        <dbReference type="EMBL" id="KIM23752.1"/>
    </source>
</evidence>
<reference evidence="4 5" key="1">
    <citation type="submission" date="2014-04" db="EMBL/GenBank/DDBJ databases">
        <authorList>
            <consortium name="DOE Joint Genome Institute"/>
            <person name="Kuo A."/>
            <person name="Zuccaro A."/>
            <person name="Kohler A."/>
            <person name="Nagy L.G."/>
            <person name="Floudas D."/>
            <person name="Copeland A."/>
            <person name="Barry K.W."/>
            <person name="Cichocki N."/>
            <person name="Veneault-Fourrey C."/>
            <person name="LaButti K."/>
            <person name="Lindquist E.A."/>
            <person name="Lipzen A."/>
            <person name="Lundell T."/>
            <person name="Morin E."/>
            <person name="Murat C."/>
            <person name="Sun H."/>
            <person name="Tunlid A."/>
            <person name="Henrissat B."/>
            <person name="Grigoriev I.V."/>
            <person name="Hibbett D.S."/>
            <person name="Martin F."/>
            <person name="Nordberg H.P."/>
            <person name="Cantor M.N."/>
            <person name="Hua S.X."/>
        </authorList>
    </citation>
    <scope>NUCLEOTIDE SEQUENCE [LARGE SCALE GENOMIC DNA]</scope>
    <source>
        <strain evidence="4 5">MAFF 305830</strain>
    </source>
</reference>
<dbReference type="HOGENOM" id="CLU_014627_0_0_1"/>
<keyword evidence="5" id="KW-1185">Reference proteome</keyword>
<gene>
    <name evidence="4" type="ORF">M408DRAFT_27582</name>
</gene>
<proteinExistence type="predicted"/>
<dbReference type="OrthoDB" id="449091at2759"/>
<accession>A0A0C2X2S8</accession>